<feature type="domain" description="BRCT" evidence="10">
    <location>
        <begin position="657"/>
        <end position="695"/>
    </location>
</feature>
<evidence type="ECO:0000256" key="5">
    <source>
        <dbReference type="ARBA" id="ARBA00022771"/>
    </source>
</evidence>
<feature type="compositionally biased region" description="Polar residues" evidence="9">
    <location>
        <begin position="330"/>
        <end position="339"/>
    </location>
</feature>
<dbReference type="PANTHER" id="PTHR13763">
    <property type="entry name" value="BREAST CANCER TYPE 1 SUSCEPTIBILITY PROTEIN BRCA1"/>
    <property type="match status" value="1"/>
</dbReference>
<dbReference type="SUPFAM" id="SSF52113">
    <property type="entry name" value="BRCT domain"/>
    <property type="match status" value="2"/>
</dbReference>
<evidence type="ECO:0000313" key="12">
    <source>
        <dbReference type="EMBL" id="KAG2618508.1"/>
    </source>
</evidence>
<evidence type="ECO:0000256" key="2">
    <source>
        <dbReference type="ARBA" id="ARBA00022723"/>
    </source>
</evidence>
<dbReference type="CDD" id="cd15571">
    <property type="entry name" value="ePHD"/>
    <property type="match status" value="1"/>
</dbReference>
<dbReference type="FunFam" id="3.40.50.10190:FF:000006">
    <property type="entry name" value="Breast cancer type 1 susceptibility protein homolog"/>
    <property type="match status" value="1"/>
</dbReference>
<feature type="region of interest" description="Disordered" evidence="9">
    <location>
        <begin position="463"/>
        <end position="488"/>
    </location>
</feature>
<gene>
    <name evidence="12" type="ORF">PVAP13_3NG079629</name>
</gene>
<keyword evidence="3" id="KW-0677">Repeat</keyword>
<dbReference type="GO" id="GO:0008270">
    <property type="term" value="F:zinc ion binding"/>
    <property type="evidence" value="ECO:0007669"/>
    <property type="project" value="UniProtKB-KW"/>
</dbReference>
<feature type="region of interest" description="Disordered" evidence="9">
    <location>
        <begin position="85"/>
        <end position="110"/>
    </location>
</feature>
<keyword evidence="7" id="KW-0234">DNA repair</keyword>
<dbReference type="PROSITE" id="PS50172">
    <property type="entry name" value="BRCT"/>
    <property type="match status" value="2"/>
</dbReference>
<dbReference type="PROSITE" id="PS51805">
    <property type="entry name" value="EPHD"/>
    <property type="match status" value="1"/>
</dbReference>
<keyword evidence="5" id="KW-0863">Zinc-finger</keyword>
<evidence type="ECO:0000259" key="10">
    <source>
        <dbReference type="PROSITE" id="PS50172"/>
    </source>
</evidence>
<dbReference type="InterPro" id="IPR036420">
    <property type="entry name" value="BRCT_dom_sf"/>
</dbReference>
<dbReference type="InterPro" id="IPR001357">
    <property type="entry name" value="BRCT_dom"/>
</dbReference>
<organism evidence="12 13">
    <name type="scientific">Panicum virgatum</name>
    <name type="common">Blackwell switchgrass</name>
    <dbReference type="NCBI Taxonomy" id="38727"/>
    <lineage>
        <taxon>Eukaryota</taxon>
        <taxon>Viridiplantae</taxon>
        <taxon>Streptophyta</taxon>
        <taxon>Embryophyta</taxon>
        <taxon>Tracheophyta</taxon>
        <taxon>Spermatophyta</taxon>
        <taxon>Magnoliopsida</taxon>
        <taxon>Liliopsida</taxon>
        <taxon>Poales</taxon>
        <taxon>Poaceae</taxon>
        <taxon>PACMAD clade</taxon>
        <taxon>Panicoideae</taxon>
        <taxon>Panicodae</taxon>
        <taxon>Paniceae</taxon>
        <taxon>Panicinae</taxon>
        <taxon>Panicum</taxon>
        <taxon>Panicum sect. Hiantes</taxon>
    </lineage>
</organism>
<evidence type="ECO:0000259" key="11">
    <source>
        <dbReference type="PROSITE" id="PS51805"/>
    </source>
</evidence>
<feature type="region of interest" description="Disordered" evidence="9">
    <location>
        <begin position="325"/>
        <end position="365"/>
    </location>
</feature>
<dbReference type="Proteomes" id="UP000823388">
    <property type="component" value="Chromosome 3N"/>
</dbReference>
<keyword evidence="6" id="KW-0862">Zinc</keyword>
<keyword evidence="8" id="KW-0539">Nucleus</keyword>
<feature type="region of interest" description="Disordered" evidence="9">
    <location>
        <begin position="1"/>
        <end position="31"/>
    </location>
</feature>
<feature type="compositionally biased region" description="Polar residues" evidence="9">
    <location>
        <begin position="85"/>
        <end position="95"/>
    </location>
</feature>
<sequence>MPPGGSGTKRSRPARFSNLRRRAPSSRGRASAIVRPATSSIMIKTFGEMDNDNVDVLKQGQMQSQVLKRGKMQGDVLKQRQMQSDKLTRQFNSPTKPSPAVAGATKGQNEKNVVEDAKISPPRVKRNKTGPNQLSYKKNNVSAKHVLPEDSGGTTELKRLLTPINLFEDECIFCHSFRTSQFHKSMVCYLKGRIVSIEEGNSSNAIYVHKNCMEWAPRVWFKGDVIMNLESEIRRASRLRCGRCGLQGAALGCYDNDCKRSFHVPCALQIACRWDVGERHVLCPEHVSKTLPCDKLYTRTTENANSSSLHQSQCSYKEDSFTDFEEEGQQSDQLKTTRSFLPVGPCTDKEGKLDNRHRENQQTDKLNTSNAALFPQSPYIHKEVILDNHQRENQQTDQFNILNPLHLSQSKCSPKEGISTNSSTDGKQIDQLDTSSFSSLPLGKHLYEEEICMNCERDDQRAHKHNTSNLPSLPKRSHHSSCHPDEEGISSVYKGEEIKAYQPDTSSFPSDQLVLLGLSLTASEKDSLQEFACWTNARLMKEWGENVTHAIVGKGAGTSWSRSFEALMAILLGKWVVHFEWIADCSSEMTRRPEASYEVALSMDPLRTIDGPKKGRIRATKGACYYVIWHWQSIEKRSYIPGQNLTAAIRLFTSRLQAPKLFAGLRFCLSAYMDPDGRHRVRNLIAAAGGQVLREGFLDLLLGDSDGSLVGLYFVFDGDAPGEFSTSTLRKEVEEARKHAAAGARVISHLRLLDAVAAYDAEILDPAEREEKDGFAS</sequence>
<evidence type="ECO:0000256" key="4">
    <source>
        <dbReference type="ARBA" id="ARBA00022763"/>
    </source>
</evidence>
<dbReference type="InterPro" id="IPR013083">
    <property type="entry name" value="Znf_RING/FYVE/PHD"/>
</dbReference>
<dbReference type="GO" id="GO:0000724">
    <property type="term" value="P:double-strand break repair via homologous recombination"/>
    <property type="evidence" value="ECO:0007669"/>
    <property type="project" value="TreeGrafter"/>
</dbReference>
<keyword evidence="13" id="KW-1185">Reference proteome</keyword>
<feature type="domain" description="PHD-type" evidence="11">
    <location>
        <begin position="168"/>
        <end position="287"/>
    </location>
</feature>
<protein>
    <submittedName>
        <fullName evidence="12">Uncharacterized protein</fullName>
    </submittedName>
</protein>
<dbReference type="Gene3D" id="3.40.50.10190">
    <property type="entry name" value="BRCT domain"/>
    <property type="match status" value="1"/>
</dbReference>
<feature type="compositionally biased region" description="Basic and acidic residues" evidence="9">
    <location>
        <begin position="347"/>
        <end position="362"/>
    </location>
</feature>
<evidence type="ECO:0000256" key="6">
    <source>
        <dbReference type="ARBA" id="ARBA00022833"/>
    </source>
</evidence>
<keyword evidence="2" id="KW-0479">Metal-binding</keyword>
<dbReference type="GO" id="GO:0045944">
    <property type="term" value="P:positive regulation of transcription by RNA polymerase II"/>
    <property type="evidence" value="ECO:0007669"/>
    <property type="project" value="TreeGrafter"/>
</dbReference>
<evidence type="ECO:0000256" key="9">
    <source>
        <dbReference type="SAM" id="MobiDB-lite"/>
    </source>
</evidence>
<dbReference type="GO" id="GO:0005634">
    <property type="term" value="C:nucleus"/>
    <property type="evidence" value="ECO:0007669"/>
    <property type="project" value="UniProtKB-SubCell"/>
</dbReference>
<evidence type="ECO:0000256" key="1">
    <source>
        <dbReference type="ARBA" id="ARBA00004123"/>
    </source>
</evidence>
<evidence type="ECO:0000313" key="13">
    <source>
        <dbReference type="Proteomes" id="UP000823388"/>
    </source>
</evidence>
<dbReference type="Pfam" id="PF13771">
    <property type="entry name" value="zf-HC5HC2H"/>
    <property type="match status" value="1"/>
</dbReference>
<comment type="subcellular location">
    <subcellularLocation>
        <location evidence="1">Nucleus</location>
    </subcellularLocation>
</comment>
<feature type="domain" description="BRCT" evidence="10">
    <location>
        <begin position="503"/>
        <end position="599"/>
    </location>
</feature>
<dbReference type="SMART" id="SM00292">
    <property type="entry name" value="BRCT"/>
    <property type="match status" value="2"/>
</dbReference>
<dbReference type="InterPro" id="IPR031099">
    <property type="entry name" value="BRCA1-associated"/>
</dbReference>
<accession>A0A8T0U8X8</accession>
<dbReference type="PANTHER" id="PTHR13763:SF6">
    <property type="entry name" value="OS05G0486600 PROTEIN"/>
    <property type="match status" value="1"/>
</dbReference>
<dbReference type="EMBL" id="CM029042">
    <property type="protein sequence ID" value="KAG2618508.1"/>
    <property type="molecule type" value="Genomic_DNA"/>
</dbReference>
<feature type="compositionally biased region" description="Basic residues" evidence="9">
    <location>
        <begin position="9"/>
        <end position="24"/>
    </location>
</feature>
<feature type="region of interest" description="Disordered" evidence="9">
    <location>
        <begin position="408"/>
        <end position="431"/>
    </location>
</feature>
<comment type="caution">
    <text evidence="12">The sequence shown here is derived from an EMBL/GenBank/DDBJ whole genome shotgun (WGS) entry which is preliminary data.</text>
</comment>
<name>A0A8T0U8X8_PANVG</name>
<dbReference type="AlphaFoldDB" id="A0A8T0U8X8"/>
<proteinExistence type="predicted"/>
<keyword evidence="4" id="KW-0227">DNA damage</keyword>
<dbReference type="Pfam" id="PF00533">
    <property type="entry name" value="BRCT"/>
    <property type="match status" value="1"/>
</dbReference>
<evidence type="ECO:0000256" key="8">
    <source>
        <dbReference type="ARBA" id="ARBA00023242"/>
    </source>
</evidence>
<evidence type="ECO:0000256" key="7">
    <source>
        <dbReference type="ARBA" id="ARBA00023204"/>
    </source>
</evidence>
<dbReference type="Gene3D" id="3.30.40.10">
    <property type="entry name" value="Zinc/RING finger domain, C3HC4 (zinc finger)"/>
    <property type="match status" value="1"/>
</dbReference>
<dbReference type="GO" id="GO:0004842">
    <property type="term" value="F:ubiquitin-protein transferase activity"/>
    <property type="evidence" value="ECO:0007669"/>
    <property type="project" value="TreeGrafter"/>
</dbReference>
<evidence type="ECO:0000256" key="3">
    <source>
        <dbReference type="ARBA" id="ARBA00022737"/>
    </source>
</evidence>
<reference evidence="12" key="1">
    <citation type="submission" date="2020-05" db="EMBL/GenBank/DDBJ databases">
        <title>WGS assembly of Panicum virgatum.</title>
        <authorList>
            <person name="Lovell J.T."/>
            <person name="Jenkins J."/>
            <person name="Shu S."/>
            <person name="Juenger T.E."/>
            <person name="Schmutz J."/>
        </authorList>
    </citation>
    <scope>NUCLEOTIDE SEQUENCE</scope>
    <source>
        <strain evidence="12">AP13</strain>
    </source>
</reference>
<dbReference type="InterPro" id="IPR034732">
    <property type="entry name" value="EPHD"/>
</dbReference>